<evidence type="ECO:0000313" key="3">
    <source>
        <dbReference type="Proteomes" id="UP000249700"/>
    </source>
</evidence>
<reference evidence="2 3" key="1">
    <citation type="submission" date="2018-06" db="EMBL/GenBank/DDBJ databases">
        <title>Comparative analysis of microorganisms from saline springs in Andes Mountain Range, Colombia.</title>
        <authorList>
            <person name="Rubin E."/>
        </authorList>
    </citation>
    <scope>NUCLEOTIDE SEQUENCE [LARGE SCALE GENOMIC DNA]</scope>
    <source>
        <strain evidence="2 3">USBA-857</strain>
    </source>
</reference>
<evidence type="ECO:0000259" key="1">
    <source>
        <dbReference type="PROSITE" id="PS51340"/>
    </source>
</evidence>
<dbReference type="PROSITE" id="PS51340">
    <property type="entry name" value="MOSC"/>
    <property type="match status" value="1"/>
</dbReference>
<proteinExistence type="predicted"/>
<name>A0A328XVP4_9GAMM</name>
<dbReference type="InterPro" id="IPR005302">
    <property type="entry name" value="MoCF_Sase_C"/>
</dbReference>
<dbReference type="EMBL" id="QLSX01000003">
    <property type="protein sequence ID" value="RAR63045.1"/>
    <property type="molecule type" value="Genomic_DNA"/>
</dbReference>
<organism evidence="2 3">
    <name type="scientific">Onishia taeanensis</name>
    <dbReference type="NCBI Taxonomy" id="284577"/>
    <lineage>
        <taxon>Bacteria</taxon>
        <taxon>Pseudomonadati</taxon>
        <taxon>Pseudomonadota</taxon>
        <taxon>Gammaproteobacteria</taxon>
        <taxon>Oceanospirillales</taxon>
        <taxon>Halomonadaceae</taxon>
        <taxon>Onishia</taxon>
    </lineage>
</organism>
<feature type="domain" description="MOSC" evidence="1">
    <location>
        <begin position="119"/>
        <end position="274"/>
    </location>
</feature>
<dbReference type="RefSeq" id="WP_112054218.1">
    <property type="nucleotide sequence ID" value="NZ_JBAVQX010000420.1"/>
</dbReference>
<gene>
    <name evidence="2" type="ORF">BCL93_103278</name>
</gene>
<dbReference type="SUPFAM" id="SSF141673">
    <property type="entry name" value="MOSC N-terminal domain-like"/>
    <property type="match status" value="1"/>
</dbReference>
<dbReference type="AlphaFoldDB" id="A0A328XVP4"/>
<dbReference type="Pfam" id="PF03476">
    <property type="entry name" value="MOSC_N"/>
    <property type="match status" value="1"/>
</dbReference>
<dbReference type="Pfam" id="PF03473">
    <property type="entry name" value="MOSC"/>
    <property type="match status" value="1"/>
</dbReference>
<dbReference type="GO" id="GO:0030151">
    <property type="term" value="F:molybdenum ion binding"/>
    <property type="evidence" value="ECO:0007669"/>
    <property type="project" value="InterPro"/>
</dbReference>
<dbReference type="GO" id="GO:0030170">
    <property type="term" value="F:pyridoxal phosphate binding"/>
    <property type="evidence" value="ECO:0007669"/>
    <property type="project" value="InterPro"/>
</dbReference>
<dbReference type="PANTHER" id="PTHR14237:SF19">
    <property type="entry name" value="MITOCHONDRIAL AMIDOXIME REDUCING COMPONENT 1"/>
    <property type="match status" value="1"/>
</dbReference>
<dbReference type="InterPro" id="IPR005303">
    <property type="entry name" value="MOCOS_middle"/>
</dbReference>
<dbReference type="SUPFAM" id="SSF50800">
    <property type="entry name" value="PK beta-barrel domain-like"/>
    <property type="match status" value="1"/>
</dbReference>
<comment type="caution">
    <text evidence="2">The sequence shown here is derived from an EMBL/GenBank/DDBJ whole genome shotgun (WGS) entry which is preliminary data.</text>
</comment>
<dbReference type="Proteomes" id="UP000249700">
    <property type="component" value="Unassembled WGS sequence"/>
</dbReference>
<sequence length="275" mass="30284">MTTSSLRLSALYRYPLKSCAGEALERAQVHQEGIVGDRRLMLARPDGRFITARTHPRLELMQVRLGERTVVLRFPGHQDIELVRADFALAPFATEVWGDRFEALTTSQEADAWCSEVLGEAVQLLCIGERSPRYRQSIDQRVGFADGYPLLLIGQGSLADLNARLAHSQGTSEGKPHIMAQFRPNLVVAGSDAFAEDGWQRLRIGEVELGVAEPCSRCAMITVDPATGTFLPGKEPLKTLATYRRGEKGKVLFGQNLVVLKEGRLALGDEVEILA</sequence>
<dbReference type="GO" id="GO:0003824">
    <property type="term" value="F:catalytic activity"/>
    <property type="evidence" value="ECO:0007669"/>
    <property type="project" value="InterPro"/>
</dbReference>
<accession>A0A328XVP4</accession>
<protein>
    <recommendedName>
        <fullName evidence="1">MOSC domain-containing protein</fullName>
    </recommendedName>
</protein>
<evidence type="ECO:0000313" key="2">
    <source>
        <dbReference type="EMBL" id="RAR63045.1"/>
    </source>
</evidence>
<dbReference type="InterPro" id="IPR011037">
    <property type="entry name" value="Pyrv_Knase-like_insert_dom_sf"/>
</dbReference>
<dbReference type="OrthoDB" id="581532at2"/>
<dbReference type="PANTHER" id="PTHR14237">
    <property type="entry name" value="MOLYBDOPTERIN COFACTOR SULFURASE MOSC"/>
    <property type="match status" value="1"/>
</dbReference>